<evidence type="ECO:0000313" key="2">
    <source>
        <dbReference type="Proteomes" id="UP000663879"/>
    </source>
</evidence>
<gene>
    <name evidence="1" type="ORF">OXX778_LOCUS16117</name>
</gene>
<dbReference type="EMBL" id="CAJNOC010003725">
    <property type="protein sequence ID" value="CAF0995158.1"/>
    <property type="molecule type" value="Genomic_DNA"/>
</dbReference>
<organism evidence="1 2">
    <name type="scientific">Brachionus calyciflorus</name>
    <dbReference type="NCBI Taxonomy" id="104777"/>
    <lineage>
        <taxon>Eukaryota</taxon>
        <taxon>Metazoa</taxon>
        <taxon>Spiralia</taxon>
        <taxon>Gnathifera</taxon>
        <taxon>Rotifera</taxon>
        <taxon>Eurotatoria</taxon>
        <taxon>Monogononta</taxon>
        <taxon>Pseudotrocha</taxon>
        <taxon>Ploima</taxon>
        <taxon>Brachionidae</taxon>
        <taxon>Brachionus</taxon>
    </lineage>
</organism>
<protein>
    <submittedName>
        <fullName evidence="1">Uncharacterized protein</fullName>
    </submittedName>
</protein>
<name>A0A814GE72_9BILA</name>
<keyword evidence="2" id="KW-1185">Reference proteome</keyword>
<accession>A0A814GE72</accession>
<dbReference type="OrthoDB" id="428346at2759"/>
<feature type="non-terminal residue" evidence="1">
    <location>
        <position position="1"/>
    </location>
</feature>
<proteinExistence type="predicted"/>
<comment type="caution">
    <text evidence="1">The sequence shown here is derived from an EMBL/GenBank/DDBJ whole genome shotgun (WGS) entry which is preliminary data.</text>
</comment>
<sequence length="351" mass="41865">SDYFLPKENSKFDKFIQYECGQTDLCGGWADRLKGVMSTYAISLLTDRQFKIKMTKNCDLKKILEPNEINWDYEQVPTKNITVKELNLGWNFGLYNLFKDDISLFTNLNTTNLIKVKAGMNYANRLRENSNLKEKIEKLGYEQSKFHSAYQFHKWYKQMFKLNKQTQKKYDEFLKKLKPNSHSKLICCQIRKGDPHEREYKEKYQERSFWNFINQTFLNSSNSSSNYRIFVTSDLEYVKLDAKNYFKNNEVFYSENSSVHLDKDLSKNECHKMESVLFDFHVMQNCDIGLVSHSGYGILALYNRPDPFKNFYVYSKQVNLNDPNERNNFFLNLKNLTFIKYTKPDDIYFNK</sequence>
<dbReference type="Proteomes" id="UP000663879">
    <property type="component" value="Unassembled WGS sequence"/>
</dbReference>
<evidence type="ECO:0000313" key="1">
    <source>
        <dbReference type="EMBL" id="CAF0995158.1"/>
    </source>
</evidence>
<reference evidence="1" key="1">
    <citation type="submission" date="2021-02" db="EMBL/GenBank/DDBJ databases">
        <authorList>
            <person name="Nowell W R."/>
        </authorList>
    </citation>
    <scope>NUCLEOTIDE SEQUENCE</scope>
    <source>
        <strain evidence="1">Ploen Becks lab</strain>
    </source>
</reference>
<dbReference type="AlphaFoldDB" id="A0A814GE72"/>
<dbReference type="Gene3D" id="3.40.50.11350">
    <property type="match status" value="1"/>
</dbReference>